<feature type="region of interest" description="Disordered" evidence="1">
    <location>
        <begin position="28"/>
        <end position="92"/>
    </location>
</feature>
<evidence type="ECO:0008006" key="4">
    <source>
        <dbReference type="Google" id="ProtNLM"/>
    </source>
</evidence>
<keyword evidence="3" id="KW-1185">Reference proteome</keyword>
<dbReference type="Proteomes" id="UP001162891">
    <property type="component" value="Chromosome"/>
</dbReference>
<dbReference type="SUPFAM" id="SSF50939">
    <property type="entry name" value="Sialidases"/>
    <property type="match status" value="1"/>
</dbReference>
<protein>
    <recommendedName>
        <fullName evidence="4">Exo-alpha-sialidase</fullName>
    </recommendedName>
</protein>
<name>A0ABN6MVE4_9BACT</name>
<proteinExistence type="predicted"/>
<evidence type="ECO:0000313" key="3">
    <source>
        <dbReference type="Proteomes" id="UP001162891"/>
    </source>
</evidence>
<dbReference type="CDD" id="cd15482">
    <property type="entry name" value="Sialidase_non-viral"/>
    <property type="match status" value="1"/>
</dbReference>
<dbReference type="EMBL" id="AP025591">
    <property type="protein sequence ID" value="BDG04880.1"/>
    <property type="molecule type" value="Genomic_DNA"/>
</dbReference>
<dbReference type="InterPro" id="IPR015943">
    <property type="entry name" value="WD40/YVTN_repeat-like_dom_sf"/>
</dbReference>
<feature type="compositionally biased region" description="Gly residues" evidence="1">
    <location>
        <begin position="28"/>
        <end position="90"/>
    </location>
</feature>
<organism evidence="2 3">
    <name type="scientific">Anaeromyxobacter oryzae</name>
    <dbReference type="NCBI Taxonomy" id="2918170"/>
    <lineage>
        <taxon>Bacteria</taxon>
        <taxon>Pseudomonadati</taxon>
        <taxon>Myxococcota</taxon>
        <taxon>Myxococcia</taxon>
        <taxon>Myxococcales</taxon>
        <taxon>Cystobacterineae</taxon>
        <taxon>Anaeromyxobacteraceae</taxon>
        <taxon>Anaeromyxobacter</taxon>
    </lineage>
</organism>
<evidence type="ECO:0000256" key="1">
    <source>
        <dbReference type="SAM" id="MobiDB-lite"/>
    </source>
</evidence>
<accession>A0ABN6MVE4</accession>
<dbReference type="PROSITE" id="PS51257">
    <property type="entry name" value="PROKAR_LIPOPROTEIN"/>
    <property type="match status" value="1"/>
</dbReference>
<gene>
    <name evidence="2" type="ORF">AMOR_38760</name>
</gene>
<dbReference type="InterPro" id="IPR036278">
    <property type="entry name" value="Sialidase_sf"/>
</dbReference>
<dbReference type="RefSeq" id="WP_248353392.1">
    <property type="nucleotide sequence ID" value="NZ_AP025591.1"/>
</dbReference>
<dbReference type="Gene3D" id="2.130.10.10">
    <property type="entry name" value="YVTN repeat-like/Quinoprotein amine dehydrogenase"/>
    <property type="match status" value="1"/>
</dbReference>
<sequence length="423" mass="42020">MRTGGWAAAAAIALAIVGCGGGGDHPIGAGTPTGGAGSGSGGTPPGGGGTTPGSGGTTPGGGGTTPGAGGTTSAGGSGSGGGAGPGGGRGAPLAATYTEGKVRFFAVGADGTSYGQRLDDAPDQLYASADGRTWTLRAAQPTGRVFFLVIPLRSGALLADTIGADGSHAISRSSDGGRTWSVVLPLGKYRLLTPASVAELGGEVFAIEYQAFTGQSVPIRLWASDDDGRTWSVRNVTTTHRHGHGLLADPAAGALWTFYGDLQGGTYLSLDGGRTMTLVRGPLDGGVLVMAVPTAQGLLGGLDTLWQALPPNVVTLSFGGAYAQHFQLPGPSYSIRALDGGGYLVGAAREPTGDVYPDASAHLFASPDGVSFREVFSCPQLDPTATARADVYFQLPTGEAVVQVVNCAGFGAGGLGYVLLSPP</sequence>
<reference evidence="3" key="1">
    <citation type="journal article" date="2022" name="Int. J. Syst. Evol. Microbiol.">
        <title>Anaeromyxobacter oryzae sp. nov., Anaeromyxobacter diazotrophicus sp. nov. and Anaeromyxobacter paludicola sp. nov., isolated from paddy soils.</title>
        <authorList>
            <person name="Itoh H."/>
            <person name="Xu Z."/>
            <person name="Mise K."/>
            <person name="Masuda Y."/>
            <person name="Ushijima N."/>
            <person name="Hayakawa C."/>
            <person name="Shiratori Y."/>
            <person name="Senoo K."/>
        </authorList>
    </citation>
    <scope>NUCLEOTIDE SEQUENCE [LARGE SCALE GENOMIC DNA]</scope>
    <source>
        <strain evidence="3">Red232</strain>
    </source>
</reference>
<evidence type="ECO:0000313" key="2">
    <source>
        <dbReference type="EMBL" id="BDG04880.1"/>
    </source>
</evidence>